<evidence type="ECO:0000313" key="1">
    <source>
        <dbReference type="EMBL" id="UYB37495.1"/>
    </source>
</evidence>
<dbReference type="PROSITE" id="PS50077">
    <property type="entry name" value="HEAT_REPEAT"/>
    <property type="match status" value="1"/>
</dbReference>
<dbReference type="RefSeq" id="WP_263128904.1">
    <property type="nucleotide sequence ID" value="NZ_CP106856.1"/>
</dbReference>
<evidence type="ECO:0000313" key="2">
    <source>
        <dbReference type="Proteomes" id="UP001063368"/>
    </source>
</evidence>
<reference evidence="1" key="1">
    <citation type="submission" date="2022-09" db="EMBL/GenBank/DDBJ databases">
        <authorList>
            <person name="Li D."/>
            <person name="Cheng J."/>
            <person name="Li Y."/>
        </authorList>
    </citation>
    <scope>NUCLEOTIDE SEQUENCE</scope>
    <source>
        <strain evidence="1">DL</strain>
    </source>
</reference>
<keyword evidence="2" id="KW-1185">Reference proteome</keyword>
<dbReference type="InterPro" id="IPR021133">
    <property type="entry name" value="HEAT_type_2"/>
</dbReference>
<gene>
    <name evidence="1" type="ORF">N9A08_07645</name>
</gene>
<accession>A0ABY6FW68</accession>
<organism evidence="1 2">
    <name type="scientific">Arthrobacter koreensis</name>
    <dbReference type="NCBI Taxonomy" id="199136"/>
    <lineage>
        <taxon>Bacteria</taxon>
        <taxon>Bacillati</taxon>
        <taxon>Actinomycetota</taxon>
        <taxon>Actinomycetes</taxon>
        <taxon>Micrococcales</taxon>
        <taxon>Micrococcaceae</taxon>
        <taxon>Arthrobacter</taxon>
    </lineage>
</organism>
<dbReference type="EMBL" id="CP106856">
    <property type="protein sequence ID" value="UYB37495.1"/>
    <property type="molecule type" value="Genomic_DNA"/>
</dbReference>
<dbReference type="SUPFAM" id="SSF48371">
    <property type="entry name" value="ARM repeat"/>
    <property type="match status" value="1"/>
</dbReference>
<name>A0ABY6FW68_9MICC</name>
<dbReference type="InterPro" id="IPR016024">
    <property type="entry name" value="ARM-type_fold"/>
</dbReference>
<sequence length="365" mass="39498">MDDLLGPAEVAALQRSLAAAAPAPGLDRLHGVVPELNALSLRGRTDVLATALTESYPSYAEAAAAYRAALKDASFKGWIMWPVSESSVTLALAGEDPGDFDDALDLLAELTPRLTSEFAIRRLLAADMDRTLARARTWTRDPDPHVRRLASEGTRAYLPWAIRVPGLLENPEATLPLLDALRDDPSADVRRSVANHLNDIARHAPEVTVRTCARWLDSPSHYTDRLVRHSLRTLVKKAHPGALSLLGFEPAEIRVDGLCTSTPAITLPGRLRFGFTLTNTGSTAAKLAVDYVVHYVKARGGSAPAVFKLAVLNLDPGESRALSASHALHQMTTRRHYAGTHRLEIQVNGIRSGSLAFEVDLADPV</sequence>
<dbReference type="Gene3D" id="1.25.40.290">
    <property type="entry name" value="ARM repeat domains"/>
    <property type="match status" value="1"/>
</dbReference>
<dbReference type="Proteomes" id="UP001063368">
    <property type="component" value="Chromosome"/>
</dbReference>
<proteinExistence type="predicted"/>
<protein>
    <submittedName>
        <fullName evidence="1">DNA alkylation repair protein</fullName>
    </submittedName>
</protein>